<dbReference type="FunFam" id="1.10.238.10:FF:000178">
    <property type="entry name" value="Calmodulin-2 A"/>
    <property type="match status" value="1"/>
</dbReference>
<dbReference type="GO" id="GO:0043226">
    <property type="term" value="C:organelle"/>
    <property type="evidence" value="ECO:0007669"/>
    <property type="project" value="UniProtKB-ARBA"/>
</dbReference>
<protein>
    <recommendedName>
        <fullName evidence="12">Calmodulin</fullName>
    </recommendedName>
</protein>
<gene>
    <name evidence="10" type="ORF">NMOB1V02_LOCUS6500</name>
</gene>
<sequence length="1113" mass="127475">MNTAAQGLGAFLPEETKQKIIEAFLVFDEENVKMVDVREVGPIMRSLDLCPTERDVREVVEEMDDPQIPGGMISLERFLPVMISVFLNNRFKAPEKDTVMAAFEALDVEKKGYLTADELTKYVTASGGEPFSQQDLDELLTAAVTVNPDGSQVVERPFPVSLDGSPRKFLGKMATWYTEEPHSRIIPSPPQRVNRNRTLHINLRNQILDLAYESLAAEVRGVEMCNKTTLDSAIENYLSIVPHERRFQFATCVEIFQRGLQVTPFFLDAFQQAWEHLALYAANFLMSPWRPEFKTLRLYTGFFRHFVEPALPESYRVFALMGYSMVLGENNLVLRINGPLDLGTILSVYVDCLIASCECQVMAAVLEKLQDSPATLQHVIQAREKFAANVDQTAAAIRQELRMESQLRCEDCLVPRHPLPPRRRNRRDNHQQQQQPLLVPSEEPLWNNAYLPRKDPVWTSPKPVSPKTRDLHPSGEESAESWSYVYDALKNTSSADPPRSPDPKPALPKKQNKDVKLKPQANKWSCKACTYLNPENVKICGMCAKSKDVCSVDLKSDVEDSANVECSKCTFLNAENAANCAMCGEMLEVEYFLQHFVFFYGLVFGEIMRERSQGSSDVIDALKARVAKVEEELEDVCRENEGLSLELIQCQRRLFDANRELLRIQDNSVNNDLSGEVEELRQQVKQLRKERDDVAAVLSKEQNDSETTEKLALVKTMKVELLRMQEMLQRRDHQISFLSTTAMSLSSKLSESLKSLEFMKNANQRMMKREKELGGKLSAADVRVNEAAQTIKSLSNDLHDARTKARELELRLRDAIEVANTAIQEKDVAEESEESARTRCDEIVTSFKTFAEEAIGNAHQEMEEYRKKYCDAVDDLRLKLTEVQKEKEQLKQELHQFAKTKSVSLQTPPQYPEFLQVQQEKCQLEDTLKDVRDDMESAKRKWARQRDLFEEKLGHVEKALIEARAANSAKHDEVAMLKKDLRAANSAVAECELKQRNVVEDLRRALDNREEVIELLKREHSDKMAVTESSSLQSVVDLKKMLVEQRRLTDKWKDEAQLLSKNCQERISQLKKDMKKLREEKHELLAQLKMKELEFKFLLHNHSQLQRHESISP</sequence>
<proteinExistence type="predicted"/>
<dbReference type="PROSITE" id="PS50199">
    <property type="entry name" value="ZF_RANBP2_2"/>
    <property type="match status" value="1"/>
</dbReference>
<dbReference type="SUPFAM" id="SSF143503">
    <property type="entry name" value="PUG domain-like"/>
    <property type="match status" value="1"/>
</dbReference>
<evidence type="ECO:0000256" key="1">
    <source>
        <dbReference type="ARBA" id="ARBA00022723"/>
    </source>
</evidence>
<dbReference type="Gene3D" id="1.20.58.2190">
    <property type="match status" value="1"/>
</dbReference>
<dbReference type="InterPro" id="IPR036339">
    <property type="entry name" value="PUB-like_dom_sf"/>
</dbReference>
<dbReference type="Proteomes" id="UP000678499">
    <property type="component" value="Unassembled WGS sequence"/>
</dbReference>
<dbReference type="EMBL" id="OA883405">
    <property type="protein sequence ID" value="CAD7278803.1"/>
    <property type="molecule type" value="Genomic_DNA"/>
</dbReference>
<feature type="coiled-coil region" evidence="6">
    <location>
        <begin position="619"/>
        <end position="646"/>
    </location>
</feature>
<reference evidence="10" key="1">
    <citation type="submission" date="2020-11" db="EMBL/GenBank/DDBJ databases">
        <authorList>
            <person name="Tran Van P."/>
        </authorList>
    </citation>
    <scope>NUCLEOTIDE SEQUENCE</scope>
</reference>
<dbReference type="InterPro" id="IPR011992">
    <property type="entry name" value="EF-hand-dom_pair"/>
</dbReference>
<dbReference type="PROSITE" id="PS01358">
    <property type="entry name" value="ZF_RANBP2_1"/>
    <property type="match status" value="1"/>
</dbReference>
<accession>A0A7R9GFK0</accession>
<dbReference type="InterPro" id="IPR001876">
    <property type="entry name" value="Znf_RanBP2"/>
</dbReference>
<keyword evidence="2" id="KW-0677">Repeat</keyword>
<dbReference type="Gene3D" id="1.10.238.10">
    <property type="entry name" value="EF-hand"/>
    <property type="match status" value="2"/>
</dbReference>
<feature type="domain" description="EF-hand" evidence="9">
    <location>
        <begin position="94"/>
        <end position="129"/>
    </location>
</feature>
<dbReference type="SUPFAM" id="SSF47473">
    <property type="entry name" value="EF-hand"/>
    <property type="match status" value="1"/>
</dbReference>
<dbReference type="GO" id="GO:0005737">
    <property type="term" value="C:cytoplasm"/>
    <property type="evidence" value="ECO:0007669"/>
    <property type="project" value="TreeGrafter"/>
</dbReference>
<name>A0A7R9GFK0_9CRUS</name>
<organism evidence="10">
    <name type="scientific">Notodromas monacha</name>
    <dbReference type="NCBI Taxonomy" id="399045"/>
    <lineage>
        <taxon>Eukaryota</taxon>
        <taxon>Metazoa</taxon>
        <taxon>Ecdysozoa</taxon>
        <taxon>Arthropoda</taxon>
        <taxon>Crustacea</taxon>
        <taxon>Oligostraca</taxon>
        <taxon>Ostracoda</taxon>
        <taxon>Podocopa</taxon>
        <taxon>Podocopida</taxon>
        <taxon>Cypridocopina</taxon>
        <taxon>Cypridoidea</taxon>
        <taxon>Cyprididae</taxon>
        <taxon>Notodromas</taxon>
    </lineage>
</organism>
<evidence type="ECO:0000259" key="8">
    <source>
        <dbReference type="PROSITE" id="PS50199"/>
    </source>
</evidence>
<evidence type="ECO:0000256" key="7">
    <source>
        <dbReference type="SAM" id="MobiDB-lite"/>
    </source>
</evidence>
<feature type="coiled-coil region" evidence="6">
    <location>
        <begin position="1053"/>
        <end position="1094"/>
    </location>
</feature>
<keyword evidence="1" id="KW-0479">Metal-binding</keyword>
<feature type="coiled-coil region" evidence="6">
    <location>
        <begin position="784"/>
        <end position="900"/>
    </location>
</feature>
<dbReference type="EMBL" id="CAJPEX010001368">
    <property type="protein sequence ID" value="CAG0918955.1"/>
    <property type="molecule type" value="Genomic_DNA"/>
</dbReference>
<evidence type="ECO:0000256" key="3">
    <source>
        <dbReference type="ARBA" id="ARBA00022771"/>
    </source>
</evidence>
<dbReference type="AlphaFoldDB" id="A0A7R9GFK0"/>
<keyword evidence="3 5" id="KW-0863">Zinc-finger</keyword>
<dbReference type="Pfam" id="PF21388">
    <property type="entry name" value="SPATA2_PUB-like"/>
    <property type="match status" value="1"/>
</dbReference>
<evidence type="ECO:0000256" key="2">
    <source>
        <dbReference type="ARBA" id="ARBA00022737"/>
    </source>
</evidence>
<dbReference type="PANTHER" id="PTHR15326:SF2">
    <property type="entry name" value="PROTEIN TAMOZHENNIC"/>
    <property type="match status" value="1"/>
</dbReference>
<feature type="coiled-coil region" evidence="6">
    <location>
        <begin position="974"/>
        <end position="1019"/>
    </location>
</feature>
<evidence type="ECO:0000256" key="5">
    <source>
        <dbReference type="PROSITE-ProRule" id="PRU00322"/>
    </source>
</evidence>
<evidence type="ECO:0000256" key="4">
    <source>
        <dbReference type="ARBA" id="ARBA00022833"/>
    </source>
</evidence>
<dbReference type="GO" id="GO:0008270">
    <property type="term" value="F:zinc ion binding"/>
    <property type="evidence" value="ECO:0007669"/>
    <property type="project" value="UniProtKB-KW"/>
</dbReference>
<dbReference type="InterPro" id="IPR048839">
    <property type="entry name" value="SPATA2_PUB-like"/>
</dbReference>
<dbReference type="OrthoDB" id="10260307at2759"/>
<keyword evidence="11" id="KW-1185">Reference proteome</keyword>
<feature type="domain" description="RanBP2-type" evidence="8">
    <location>
        <begin position="520"/>
        <end position="549"/>
    </location>
</feature>
<dbReference type="InterPro" id="IPR036443">
    <property type="entry name" value="Znf_RanBP2_sf"/>
</dbReference>
<evidence type="ECO:0000259" key="9">
    <source>
        <dbReference type="PROSITE" id="PS50222"/>
    </source>
</evidence>
<dbReference type="SUPFAM" id="SSF90209">
    <property type="entry name" value="Ran binding protein zinc finger-like"/>
    <property type="match status" value="1"/>
</dbReference>
<evidence type="ECO:0000256" key="6">
    <source>
        <dbReference type="SAM" id="Coils"/>
    </source>
</evidence>
<feature type="region of interest" description="Disordered" evidence="7">
    <location>
        <begin position="491"/>
        <end position="518"/>
    </location>
</feature>
<dbReference type="PROSITE" id="PS50222">
    <property type="entry name" value="EF_HAND_2"/>
    <property type="match status" value="1"/>
</dbReference>
<dbReference type="InterPro" id="IPR002048">
    <property type="entry name" value="EF_hand_dom"/>
</dbReference>
<feature type="region of interest" description="Disordered" evidence="7">
    <location>
        <begin position="417"/>
        <end position="477"/>
    </location>
</feature>
<dbReference type="PANTHER" id="PTHR15326">
    <property type="entry name" value="SPERMATOGENESIS-ASSOCIATED PROTEIN 2/TAMOZHENNIC"/>
    <property type="match status" value="1"/>
</dbReference>
<evidence type="ECO:0000313" key="10">
    <source>
        <dbReference type="EMBL" id="CAD7278803.1"/>
    </source>
</evidence>
<keyword evidence="6" id="KW-0175">Coiled coil</keyword>
<evidence type="ECO:0008006" key="12">
    <source>
        <dbReference type="Google" id="ProtNLM"/>
    </source>
</evidence>
<dbReference type="SMART" id="SM00547">
    <property type="entry name" value="ZnF_RBZ"/>
    <property type="match status" value="2"/>
</dbReference>
<keyword evidence="4" id="KW-0862">Zinc</keyword>
<dbReference type="GO" id="GO:0005509">
    <property type="term" value="F:calcium ion binding"/>
    <property type="evidence" value="ECO:0007669"/>
    <property type="project" value="InterPro"/>
</dbReference>
<evidence type="ECO:0000313" key="11">
    <source>
        <dbReference type="Proteomes" id="UP000678499"/>
    </source>
</evidence>
<feature type="compositionally biased region" description="Low complexity" evidence="7">
    <location>
        <begin position="431"/>
        <end position="440"/>
    </location>
</feature>
<feature type="coiled-coil region" evidence="6">
    <location>
        <begin position="670"/>
        <end position="704"/>
    </location>
</feature>